<evidence type="ECO:0008006" key="4">
    <source>
        <dbReference type="Google" id="ProtNLM"/>
    </source>
</evidence>
<keyword evidence="1" id="KW-0812">Transmembrane</keyword>
<evidence type="ECO:0000313" key="2">
    <source>
        <dbReference type="EMBL" id="MBM6819870.1"/>
    </source>
</evidence>
<feature type="transmembrane region" description="Helical" evidence="1">
    <location>
        <begin position="48"/>
        <end position="69"/>
    </location>
</feature>
<dbReference type="EMBL" id="JACJLL010000068">
    <property type="protein sequence ID" value="MBM6819870.1"/>
    <property type="molecule type" value="Genomic_DNA"/>
</dbReference>
<protein>
    <recommendedName>
        <fullName evidence="4">ABC transporter permease</fullName>
    </recommendedName>
</protein>
<sequence>MKRVLLIKPLIYSIFILVAYYIIFKTELLFTNKEVTTFISYMNKKNDFLGATNFMIWLVIISALVVTALNKMDKVKKQ</sequence>
<comment type="caution">
    <text evidence="2">The sequence shown here is derived from an EMBL/GenBank/DDBJ whole genome shotgun (WGS) entry which is preliminary data.</text>
</comment>
<organism evidence="2 3">
    <name type="scientific">Clostridium saudiense</name>
    <dbReference type="NCBI Taxonomy" id="1414720"/>
    <lineage>
        <taxon>Bacteria</taxon>
        <taxon>Bacillati</taxon>
        <taxon>Bacillota</taxon>
        <taxon>Clostridia</taxon>
        <taxon>Eubacteriales</taxon>
        <taxon>Clostridiaceae</taxon>
        <taxon>Clostridium</taxon>
    </lineage>
</organism>
<feature type="transmembrane region" description="Helical" evidence="1">
    <location>
        <begin position="5"/>
        <end position="23"/>
    </location>
</feature>
<proteinExistence type="predicted"/>
<evidence type="ECO:0000256" key="1">
    <source>
        <dbReference type="SAM" id="Phobius"/>
    </source>
</evidence>
<name>A0ABS2FH23_9CLOT</name>
<keyword evidence="1" id="KW-0472">Membrane</keyword>
<dbReference type="Proteomes" id="UP000767334">
    <property type="component" value="Unassembled WGS sequence"/>
</dbReference>
<accession>A0ABS2FH23</accession>
<gene>
    <name evidence="2" type="ORF">H6A19_11075</name>
</gene>
<evidence type="ECO:0000313" key="3">
    <source>
        <dbReference type="Proteomes" id="UP000767334"/>
    </source>
</evidence>
<keyword evidence="1" id="KW-1133">Transmembrane helix</keyword>
<keyword evidence="3" id="KW-1185">Reference proteome</keyword>
<dbReference type="RefSeq" id="WP_148322346.1">
    <property type="nucleotide sequence ID" value="NZ_JACJLL010000068.1"/>
</dbReference>
<reference evidence="2 3" key="1">
    <citation type="journal article" date="2021" name="Sci. Rep.">
        <title>The distribution of antibiotic resistance genes in chicken gut microbiota commensals.</title>
        <authorList>
            <person name="Juricova H."/>
            <person name="Matiasovicova J."/>
            <person name="Kubasova T."/>
            <person name="Cejkova D."/>
            <person name="Rychlik I."/>
        </authorList>
    </citation>
    <scope>NUCLEOTIDE SEQUENCE [LARGE SCALE GENOMIC DNA]</scope>
    <source>
        <strain evidence="2 3">An435</strain>
    </source>
</reference>